<dbReference type="EMBL" id="JAVDWU010000002">
    <property type="protein sequence ID" value="MDR7149078.1"/>
    <property type="molecule type" value="Genomic_DNA"/>
</dbReference>
<dbReference type="Pfam" id="PF12146">
    <property type="entry name" value="Hydrolase_4"/>
    <property type="match status" value="1"/>
</dbReference>
<accession>A0ABU1WIJ2</accession>
<name>A0ABU1WIJ2_9BURK</name>
<feature type="domain" description="Serine aminopeptidase S33" evidence="2">
    <location>
        <begin position="83"/>
        <end position="179"/>
    </location>
</feature>
<dbReference type="Gene3D" id="3.40.50.1820">
    <property type="entry name" value="alpha/beta hydrolase"/>
    <property type="match status" value="1"/>
</dbReference>
<dbReference type="GO" id="GO:0016787">
    <property type="term" value="F:hydrolase activity"/>
    <property type="evidence" value="ECO:0007669"/>
    <property type="project" value="UniProtKB-KW"/>
</dbReference>
<evidence type="ECO:0000256" key="1">
    <source>
        <dbReference type="SAM" id="SignalP"/>
    </source>
</evidence>
<gene>
    <name evidence="3" type="ORF">J2W49_001027</name>
</gene>
<dbReference type="InterPro" id="IPR029058">
    <property type="entry name" value="AB_hydrolase_fold"/>
</dbReference>
<dbReference type="PANTHER" id="PTHR12277">
    <property type="entry name" value="ALPHA/BETA HYDROLASE DOMAIN-CONTAINING PROTEIN"/>
    <property type="match status" value="1"/>
</dbReference>
<keyword evidence="1" id="KW-0732">Signal</keyword>
<dbReference type="PRINTS" id="PR00111">
    <property type="entry name" value="ABHYDROLASE"/>
</dbReference>
<feature type="signal peptide" evidence="1">
    <location>
        <begin position="1"/>
        <end position="21"/>
    </location>
</feature>
<evidence type="ECO:0000259" key="2">
    <source>
        <dbReference type="Pfam" id="PF12146"/>
    </source>
</evidence>
<dbReference type="SUPFAM" id="SSF53474">
    <property type="entry name" value="alpha/beta-Hydrolases"/>
    <property type="match status" value="1"/>
</dbReference>
<dbReference type="PANTHER" id="PTHR12277:SF81">
    <property type="entry name" value="PROTEIN ABHD13"/>
    <property type="match status" value="1"/>
</dbReference>
<proteinExistence type="predicted"/>
<dbReference type="PROSITE" id="PS51257">
    <property type="entry name" value="PROKAR_LIPOPROTEIN"/>
    <property type="match status" value="1"/>
</dbReference>
<keyword evidence="4" id="KW-1185">Reference proteome</keyword>
<feature type="chain" id="PRO_5046825067" evidence="1">
    <location>
        <begin position="22"/>
        <end position="288"/>
    </location>
</feature>
<evidence type="ECO:0000313" key="3">
    <source>
        <dbReference type="EMBL" id="MDR7149078.1"/>
    </source>
</evidence>
<evidence type="ECO:0000313" key="4">
    <source>
        <dbReference type="Proteomes" id="UP001265700"/>
    </source>
</evidence>
<dbReference type="InterPro" id="IPR000073">
    <property type="entry name" value="AB_hydrolase_1"/>
</dbReference>
<keyword evidence="3" id="KW-0378">Hydrolase</keyword>
<dbReference type="RefSeq" id="WP_310312480.1">
    <property type="nucleotide sequence ID" value="NZ_JAVDWU010000002.1"/>
</dbReference>
<organism evidence="3 4">
    <name type="scientific">Hydrogenophaga palleronii</name>
    <dbReference type="NCBI Taxonomy" id="65655"/>
    <lineage>
        <taxon>Bacteria</taxon>
        <taxon>Pseudomonadati</taxon>
        <taxon>Pseudomonadota</taxon>
        <taxon>Betaproteobacteria</taxon>
        <taxon>Burkholderiales</taxon>
        <taxon>Comamonadaceae</taxon>
        <taxon>Hydrogenophaga</taxon>
    </lineage>
</organism>
<dbReference type="InterPro" id="IPR022742">
    <property type="entry name" value="Hydrolase_4"/>
</dbReference>
<reference evidence="3 4" key="1">
    <citation type="submission" date="2023-07" db="EMBL/GenBank/DDBJ databases">
        <title>Sorghum-associated microbial communities from plants grown in Nebraska, USA.</title>
        <authorList>
            <person name="Schachtman D."/>
        </authorList>
    </citation>
    <scope>NUCLEOTIDE SEQUENCE [LARGE SCALE GENOMIC DNA]</scope>
    <source>
        <strain evidence="3 4">4249</strain>
    </source>
</reference>
<comment type="caution">
    <text evidence="3">The sequence shown here is derived from an EMBL/GenBank/DDBJ whole genome shotgun (WGS) entry which is preliminary data.</text>
</comment>
<protein>
    <submittedName>
        <fullName evidence="3">Alpha-beta hydrolase superfamily lysophospholipase</fullName>
    </submittedName>
</protein>
<dbReference type="Proteomes" id="UP001265700">
    <property type="component" value="Unassembled WGS sequence"/>
</dbReference>
<sequence length="288" mass="31773">MKKLIAALLATIALLAGCATLDEKQRAWIFQPSDRSWYGGTLAAEGMSDVWIDFVSRETRQPVKLHGLWTQNANFDARPDAPVLLYLHGARFNVTGSAFRVRRMEELGFSVLAIDYRGFGKSTNQLPSEALAVEDAQAAWKWLGQQYPERPRYIFGHSLGGAIAIELAAKVPDEAGTLVEGTFTSIADVVSTFKWGWLPVSLLITQRFEAVRRVPDIGSPLLVVHGGNDMLIRPELGRRLYEAAVGPKAFVLVEGGSHHNTNSVGQVQYREALASLFGWNDIQETALH</sequence>